<feature type="transmembrane region" description="Helical" evidence="1">
    <location>
        <begin position="123"/>
        <end position="145"/>
    </location>
</feature>
<evidence type="ECO:0000313" key="3">
    <source>
        <dbReference type="Proteomes" id="UP000285530"/>
    </source>
</evidence>
<dbReference type="OrthoDB" id="9809543at2"/>
<gene>
    <name evidence="2" type="ORF">D3P06_18445</name>
</gene>
<name>A0A418ZP27_9RHOB</name>
<keyword evidence="3" id="KW-1185">Reference proteome</keyword>
<feature type="transmembrane region" description="Helical" evidence="1">
    <location>
        <begin position="94"/>
        <end position="117"/>
    </location>
</feature>
<reference evidence="2 3" key="1">
    <citation type="submission" date="2018-09" db="EMBL/GenBank/DDBJ databases">
        <title>Paracoccus onubensis nov. sp. a moderate halophilic bacterium isolated from Gruta de las Maravillas (Aracena, Spain).</title>
        <authorList>
            <person name="Jurado V."/>
            <person name="Gutierrez-Patricio S."/>
            <person name="Gonzalez-Pimentel J.L."/>
            <person name="Laiz L."/>
            <person name="Saiz-Jimenez C."/>
        </authorList>
    </citation>
    <scope>NUCLEOTIDE SEQUENCE [LARGE SCALE GENOMIC DNA]</scope>
    <source>
        <strain evidence="2 3">DSM 19484</strain>
    </source>
</reference>
<feature type="transmembrane region" description="Helical" evidence="1">
    <location>
        <begin position="184"/>
        <end position="206"/>
    </location>
</feature>
<dbReference type="InterPro" id="IPR018692">
    <property type="entry name" value="DUF2189"/>
</dbReference>
<comment type="caution">
    <text evidence="2">The sequence shown here is derived from an EMBL/GenBank/DDBJ whole genome shotgun (WGS) entry which is preliminary data.</text>
</comment>
<feature type="transmembrane region" description="Helical" evidence="1">
    <location>
        <begin position="25"/>
        <end position="44"/>
    </location>
</feature>
<dbReference type="Pfam" id="PF09955">
    <property type="entry name" value="DUF2189"/>
    <property type="match status" value="1"/>
</dbReference>
<dbReference type="AlphaFoldDB" id="A0A418ZP27"/>
<feature type="transmembrane region" description="Helical" evidence="1">
    <location>
        <begin position="157"/>
        <end position="178"/>
    </location>
</feature>
<feature type="transmembrane region" description="Helical" evidence="1">
    <location>
        <begin position="50"/>
        <end position="68"/>
    </location>
</feature>
<accession>A0A418ZP27</accession>
<protein>
    <submittedName>
        <fullName evidence="2">DUF2189 domain-containing protein</fullName>
    </submittedName>
</protein>
<evidence type="ECO:0000256" key="1">
    <source>
        <dbReference type="SAM" id="Phobius"/>
    </source>
</evidence>
<dbReference type="RefSeq" id="WP_119887875.1">
    <property type="nucleotide sequence ID" value="NZ_QZEV01000187.1"/>
</dbReference>
<keyword evidence="1" id="KW-0472">Membrane</keyword>
<dbReference type="EMBL" id="QZEV01000187">
    <property type="protein sequence ID" value="RJK94984.1"/>
    <property type="molecule type" value="Genomic_DNA"/>
</dbReference>
<dbReference type="Proteomes" id="UP000285530">
    <property type="component" value="Unassembled WGS sequence"/>
</dbReference>
<evidence type="ECO:0000313" key="2">
    <source>
        <dbReference type="EMBL" id="RJK94984.1"/>
    </source>
</evidence>
<sequence length="211" mass="22080">MARIAPGDLCWALAMGWHDFRRAPAFGLLLTAPYALTGLALTWAAPDLAVALALGFALIAPVVAVSLYEVSRRIEAAEPLDWPAIIRVLRRRGAALPVAGGLMVLALLVWLGLWQALEGAPRIAALGLLAGGAFAATVVGWPMLLDRQGGLGRAAAASVRAVAAQPGVMAIWAVLLAVGMGLAILPGFLGLPLILPILGHASWHLYRRISR</sequence>
<keyword evidence="1" id="KW-0812">Transmembrane</keyword>
<keyword evidence="1" id="KW-1133">Transmembrane helix</keyword>
<organism evidence="2 3">
    <name type="scientific">Paracoccus aestuarii</name>
    <dbReference type="NCBI Taxonomy" id="453842"/>
    <lineage>
        <taxon>Bacteria</taxon>
        <taxon>Pseudomonadati</taxon>
        <taxon>Pseudomonadota</taxon>
        <taxon>Alphaproteobacteria</taxon>
        <taxon>Rhodobacterales</taxon>
        <taxon>Paracoccaceae</taxon>
        <taxon>Paracoccus</taxon>
    </lineage>
</organism>
<proteinExistence type="predicted"/>